<dbReference type="EMBL" id="CP000644">
    <property type="protein sequence ID" value="ABO89264.1"/>
    <property type="molecule type" value="Genomic_DNA"/>
</dbReference>
<reference evidence="3" key="1">
    <citation type="journal article" date="2008" name="BMC Genomics">
        <title>The genome of Aeromonas salmonicida subsp. salmonicida A449: insights into the evolution of a fish pathogen.</title>
        <authorList>
            <person name="Reith M.E."/>
            <person name="Singh R.K."/>
            <person name="Curtis B."/>
            <person name="Boyd J.M."/>
            <person name="Bouevitch A."/>
            <person name="Kimball J."/>
            <person name="Munholland J."/>
            <person name="Murphy C."/>
            <person name="Sarty D."/>
            <person name="Williams J."/>
            <person name="Nash J.H."/>
            <person name="Johnson S.C."/>
            <person name="Brown L.L."/>
        </authorList>
    </citation>
    <scope>NUCLEOTIDE SEQUENCE [LARGE SCALE GENOMIC DNA]</scope>
    <source>
        <strain evidence="3">A449</strain>
    </source>
</reference>
<dbReference type="HOGENOM" id="CLU_457615_0_0_6"/>
<evidence type="ECO:0000313" key="2">
    <source>
        <dbReference type="EMBL" id="ABO89264.1"/>
    </source>
</evidence>
<evidence type="ECO:0000313" key="3">
    <source>
        <dbReference type="Proteomes" id="UP000000225"/>
    </source>
</evidence>
<evidence type="ECO:0000256" key="1">
    <source>
        <dbReference type="SAM" id="MobiDB-lite"/>
    </source>
</evidence>
<organism evidence="2 3">
    <name type="scientific">Aeromonas salmonicida (strain A449)</name>
    <dbReference type="NCBI Taxonomy" id="382245"/>
    <lineage>
        <taxon>Bacteria</taxon>
        <taxon>Pseudomonadati</taxon>
        <taxon>Pseudomonadota</taxon>
        <taxon>Gammaproteobacteria</taxon>
        <taxon>Aeromonadales</taxon>
        <taxon>Aeromonadaceae</taxon>
        <taxon>Aeromonas</taxon>
    </lineage>
</organism>
<proteinExistence type="predicted"/>
<dbReference type="KEGG" id="asa:ASA_1143"/>
<gene>
    <name evidence="2" type="ordered locus">ASA_1143</name>
</gene>
<feature type="region of interest" description="Disordered" evidence="1">
    <location>
        <begin position="147"/>
        <end position="168"/>
    </location>
</feature>
<protein>
    <submittedName>
        <fullName evidence="2">Uncharacterized protein</fullName>
    </submittedName>
</protein>
<dbReference type="Proteomes" id="UP000000225">
    <property type="component" value="Chromosome"/>
</dbReference>
<accession>A4SK42</accession>
<dbReference type="eggNOG" id="ENOG5033TF3">
    <property type="taxonomic scope" value="Bacteria"/>
</dbReference>
<sequence>MQFRLAGYLSRHNKKVITMRKTGVALAISTLFWLNSATATPIIFPDDPLASHGPETPALARTFLLAQDDLGNRIHQLHLPIQTEPELVAELEQIGRQQGFSVNTHGDMYTWTEDNMWLSRDGTLVFRPRAPLADKDRYHAFVTALTTESPQAEQEGHHSLGSRDSQGLTDGMLAQADTFANEQGRELIPTFSIIDGGNMLTGQRADGSPYALIGRDALLQTTLHHSRLDRERIATRQESMERDGDFRLQLIEREWLGNPHTVQNGHDPEIDLILLEAANLLPRDLSPEQRHAYARAARAKAELAQYQVDWDSRQAAQGRMFLSQQQGALIAERYRALHGQALPASFNLLAQLKQDYASLVVTADLHSDFADDQIEKELQTLQADAATLTRLGRMLQAGGYQRQGLVGAELDEQTRRFLAMMAISQRLMAQELKVAERDLVILAQPGFHLDMAMRPLADGRILFNDPAASEALIQQVLTNDGSLSDSERQGLTETLTSLKQQAERWHKIHALIRQQLTDAGLTPIATPGAFNVNKRAVNWMNGIMGTAQQPFYITNAASIAPLNQAFSAWLKREVPELTTYFVGQTASSTREGFNQAEALLRGSGGLDCITLHHE</sequence>
<dbReference type="AlphaFoldDB" id="A4SK42"/>
<name>A4SK42_AERS4</name>